<protein>
    <submittedName>
        <fullName evidence="2">Uncharacterized protein</fullName>
    </submittedName>
</protein>
<evidence type="ECO:0000256" key="1">
    <source>
        <dbReference type="SAM" id="Phobius"/>
    </source>
</evidence>
<accession>A0A1Z3HKD7</accession>
<dbReference type="RefSeq" id="WP_080814109.1">
    <property type="nucleotide sequence ID" value="NZ_CP021983.2"/>
</dbReference>
<dbReference type="Proteomes" id="UP000191901">
    <property type="component" value="Chromosome"/>
</dbReference>
<keyword evidence="1" id="KW-0812">Transmembrane</keyword>
<feature type="transmembrane region" description="Helical" evidence="1">
    <location>
        <begin position="35"/>
        <end position="54"/>
    </location>
</feature>
<dbReference type="AlphaFoldDB" id="A0A1Z3HKD7"/>
<reference evidence="2 3" key="1">
    <citation type="journal article" date="2016" name="Biochim. Biophys. Acta">
        <title>Characterization of red-shifted phycobilisomes isolated from the chlorophyll f-containing cyanobacterium Halomicronema hongdechloris.</title>
        <authorList>
            <person name="Li Y."/>
            <person name="Lin Y."/>
            <person name="Garvey C.J."/>
            <person name="Birch D."/>
            <person name="Corkery R.W."/>
            <person name="Loughlin P.C."/>
            <person name="Scheer H."/>
            <person name="Willows R.D."/>
            <person name="Chen M."/>
        </authorList>
    </citation>
    <scope>NUCLEOTIDE SEQUENCE [LARGE SCALE GENOMIC DNA]</scope>
    <source>
        <strain evidence="2 3">C2206</strain>
    </source>
</reference>
<dbReference type="EMBL" id="CP021983">
    <property type="protein sequence ID" value="ASC70755.1"/>
    <property type="molecule type" value="Genomic_DNA"/>
</dbReference>
<dbReference type="PROSITE" id="PS51257">
    <property type="entry name" value="PROKAR_LIPOPROTEIN"/>
    <property type="match status" value="1"/>
</dbReference>
<evidence type="ECO:0000313" key="3">
    <source>
        <dbReference type="Proteomes" id="UP000191901"/>
    </source>
</evidence>
<keyword evidence="1" id="KW-0472">Membrane</keyword>
<keyword evidence="1" id="KW-1133">Transmembrane helix</keyword>
<gene>
    <name evidence="2" type="ORF">XM38_017010</name>
</gene>
<dbReference type="KEGG" id="hhg:XM38_017010"/>
<organism evidence="2 3">
    <name type="scientific">Halomicronema hongdechloris C2206</name>
    <dbReference type="NCBI Taxonomy" id="1641165"/>
    <lineage>
        <taxon>Bacteria</taxon>
        <taxon>Bacillati</taxon>
        <taxon>Cyanobacteriota</taxon>
        <taxon>Cyanophyceae</taxon>
        <taxon>Nodosilineales</taxon>
        <taxon>Nodosilineaceae</taxon>
        <taxon>Halomicronema</taxon>
    </lineage>
</organism>
<proteinExistence type="predicted"/>
<evidence type="ECO:0000313" key="2">
    <source>
        <dbReference type="EMBL" id="ASC70755.1"/>
    </source>
</evidence>
<name>A0A1Z3HKD7_9CYAN</name>
<dbReference type="OrthoDB" id="532694at2"/>
<keyword evidence="3" id="KW-1185">Reference proteome</keyword>
<sequence>MKIQRKGLLLLLLLLSCLSYSWLGNLDLPLILKGYVLIAPLQLLALMYVAHWNWSRRETLPPG</sequence>